<dbReference type="InterPro" id="IPR027417">
    <property type="entry name" value="P-loop_NTPase"/>
</dbReference>
<evidence type="ECO:0000313" key="12">
    <source>
        <dbReference type="Proteomes" id="UP000257144"/>
    </source>
</evidence>
<dbReference type="SUPFAM" id="SSF52540">
    <property type="entry name" value="P-loop containing nucleoside triphosphate hydrolases"/>
    <property type="match status" value="1"/>
</dbReference>
<dbReference type="PANTHER" id="PTHR15184:SF71">
    <property type="entry name" value="ATP SYNTHASE SUBUNIT BETA, MITOCHONDRIAL"/>
    <property type="match status" value="1"/>
</dbReference>
<protein>
    <recommendedName>
        <fullName evidence="13">F0F1 ATP synthase subunit beta</fullName>
    </recommendedName>
</protein>
<evidence type="ECO:0000256" key="6">
    <source>
        <dbReference type="ARBA" id="ARBA00022967"/>
    </source>
</evidence>
<evidence type="ECO:0000256" key="4">
    <source>
        <dbReference type="ARBA" id="ARBA00022741"/>
    </source>
</evidence>
<keyword evidence="12" id="KW-1185">Reference proteome</keyword>
<dbReference type="InterPro" id="IPR024034">
    <property type="entry name" value="ATPase_F1/V1_b/a_C"/>
</dbReference>
<comment type="similarity">
    <text evidence="2">Belongs to the ATPase alpha/beta chains family.</text>
</comment>
<gene>
    <name evidence="11" type="ORF">DRW41_01335</name>
</gene>
<dbReference type="InterPro" id="IPR050053">
    <property type="entry name" value="ATPase_alpha/beta_chains"/>
</dbReference>
<keyword evidence="3" id="KW-0813">Transport</keyword>
<dbReference type="SUPFAM" id="SSF47917">
    <property type="entry name" value="C-terminal domain of alpha and beta subunits of F1 ATP synthase"/>
    <property type="match status" value="1"/>
</dbReference>
<accession>A0A3D8GVQ4</accession>
<dbReference type="EMBL" id="QNQT01000001">
    <property type="protein sequence ID" value="RDU38241.1"/>
    <property type="molecule type" value="Genomic_DNA"/>
</dbReference>
<dbReference type="Proteomes" id="UP000257144">
    <property type="component" value="Unassembled WGS sequence"/>
</dbReference>
<reference evidence="11 12" key="1">
    <citation type="submission" date="2018-07" db="EMBL/GenBank/DDBJ databases">
        <title>Bacillus sp. YLB-04 draft genome sequence.</title>
        <authorList>
            <person name="Yu L."/>
            <person name="Tang X."/>
        </authorList>
    </citation>
    <scope>NUCLEOTIDE SEQUENCE [LARGE SCALE GENOMIC DNA]</scope>
    <source>
        <strain evidence="11 12">YLB-04</strain>
    </source>
</reference>
<dbReference type="GO" id="GO:0046933">
    <property type="term" value="F:proton-transporting ATP synthase activity, rotational mechanism"/>
    <property type="evidence" value="ECO:0007669"/>
    <property type="project" value="TreeGrafter"/>
</dbReference>
<evidence type="ECO:0000256" key="9">
    <source>
        <dbReference type="ARBA" id="ARBA00023196"/>
    </source>
</evidence>
<dbReference type="RefSeq" id="WP_115450165.1">
    <property type="nucleotide sequence ID" value="NZ_QNQT01000001.1"/>
</dbReference>
<organism evidence="11 12">
    <name type="scientific">Neobacillus piezotolerans</name>
    <dbReference type="NCBI Taxonomy" id="2259171"/>
    <lineage>
        <taxon>Bacteria</taxon>
        <taxon>Bacillati</taxon>
        <taxon>Bacillota</taxon>
        <taxon>Bacilli</taxon>
        <taxon>Bacillales</taxon>
        <taxon>Bacillaceae</taxon>
        <taxon>Neobacillus</taxon>
    </lineage>
</organism>
<comment type="subcellular location">
    <subcellularLocation>
        <location evidence="1">Membrane</location>
    </subcellularLocation>
</comment>
<keyword evidence="7" id="KW-0406">Ion transport</keyword>
<keyword evidence="4" id="KW-0547">Nucleotide-binding</keyword>
<dbReference type="AlphaFoldDB" id="A0A3D8GVQ4"/>
<dbReference type="Gene3D" id="3.40.50.300">
    <property type="entry name" value="P-loop containing nucleotide triphosphate hydrolases"/>
    <property type="match status" value="1"/>
</dbReference>
<evidence type="ECO:0000256" key="8">
    <source>
        <dbReference type="ARBA" id="ARBA00023136"/>
    </source>
</evidence>
<comment type="caution">
    <text evidence="11">The sequence shown here is derived from an EMBL/GenBank/DDBJ whole genome shotgun (WGS) entry which is preliminary data.</text>
</comment>
<dbReference type="PANTHER" id="PTHR15184">
    <property type="entry name" value="ATP SYNTHASE"/>
    <property type="match status" value="1"/>
</dbReference>
<name>A0A3D8GVQ4_9BACI</name>
<sequence length="348" mass="38548">MEDLRLNVSLLRKRVPNLTSAAKSIGLRPATVSNLCTGKIPIGRAEVRTLAALASLAQCSLDELILKGEAFEMIETKIKTLDLFAPIVKGGTIGLVARPGMGQLVVLSELFFRLKKEGYLSFVLQPEAEGYPGLEDLNEHVDVIVTSIADALKKISELGKDRDIIFAADRSHVLTGEIFELQEKLQDEAIRTVTTFLLDLKGEAVDEELPYGPLETVWNFDADLAARFRFPAVNPISSTSSILEGAYLDQSHITVKQRAQKLLRRYRELRSLVNVKGIAGIPDAEMQTYHRGERLEAYLTQPFYVAEAFTGQKGVDVELKETIEDVRKIIDGAYDSKEPAELSFVGKL</sequence>
<keyword evidence="8" id="KW-0472">Membrane</keyword>
<keyword evidence="6" id="KW-1278">Translocase</keyword>
<evidence type="ECO:0008006" key="13">
    <source>
        <dbReference type="Google" id="ProtNLM"/>
    </source>
</evidence>
<evidence type="ECO:0000256" key="3">
    <source>
        <dbReference type="ARBA" id="ARBA00022448"/>
    </source>
</evidence>
<proteinExistence type="inferred from homology"/>
<dbReference type="Gene3D" id="1.10.1140.10">
    <property type="entry name" value="Bovine Mitochondrial F1-atpase, Atp Synthase Beta Chain, Chain D, domain 3"/>
    <property type="match status" value="1"/>
</dbReference>
<keyword evidence="5" id="KW-0067">ATP-binding</keyword>
<evidence type="ECO:0000256" key="7">
    <source>
        <dbReference type="ARBA" id="ARBA00023065"/>
    </source>
</evidence>
<dbReference type="OrthoDB" id="2447669at2"/>
<dbReference type="GO" id="GO:0005524">
    <property type="term" value="F:ATP binding"/>
    <property type="evidence" value="ECO:0007669"/>
    <property type="project" value="UniProtKB-KW"/>
</dbReference>
<keyword evidence="10" id="KW-0066">ATP synthesis</keyword>
<dbReference type="GO" id="GO:0045259">
    <property type="term" value="C:proton-transporting ATP synthase complex"/>
    <property type="evidence" value="ECO:0007669"/>
    <property type="project" value="UniProtKB-KW"/>
</dbReference>
<evidence type="ECO:0000256" key="5">
    <source>
        <dbReference type="ARBA" id="ARBA00022840"/>
    </source>
</evidence>
<evidence type="ECO:0000256" key="1">
    <source>
        <dbReference type="ARBA" id="ARBA00004370"/>
    </source>
</evidence>
<evidence type="ECO:0000256" key="2">
    <source>
        <dbReference type="ARBA" id="ARBA00008936"/>
    </source>
</evidence>
<keyword evidence="9" id="KW-0139">CF(1)</keyword>
<evidence type="ECO:0000313" key="11">
    <source>
        <dbReference type="EMBL" id="RDU38241.1"/>
    </source>
</evidence>
<evidence type="ECO:0000256" key="10">
    <source>
        <dbReference type="ARBA" id="ARBA00023310"/>
    </source>
</evidence>